<dbReference type="InParanoid" id="G0MJF8"/>
<evidence type="ECO:0000313" key="2">
    <source>
        <dbReference type="Proteomes" id="UP000008068"/>
    </source>
</evidence>
<sequence length="268" mass="30866">MIVFIIKKWCLVKSRQASADRILEEMIGPITAQPTEVAPDFHQLHFLNKVTHGFTIGSPQSHRMTEKENSLADLLLSPTHSGFDQNYGVPPGTRALSFVWDGFEFGGNCNDLTVTESLEGGEFVYQMRCSRVQMVWFKKDEEQRPAAVTWYFEAGSSETPQVQENNLIVIYEIMKKKRFEEAKKLRKKEKEEAKSRENTIEEYTSSAYSHLKLVMGVDGKIMVLACNVDGKNEKYAFNMKEKKYDFVEVINEEDGMDNGRNNYLLRNY</sequence>
<dbReference type="OMA" id="MIAIYET"/>
<keyword evidence="2" id="KW-1185">Reference proteome</keyword>
<dbReference type="STRING" id="135651.G0MJF8"/>
<proteinExistence type="predicted"/>
<accession>G0MJF8</accession>
<dbReference type="Proteomes" id="UP000008068">
    <property type="component" value="Unassembled WGS sequence"/>
</dbReference>
<protein>
    <submittedName>
        <fullName evidence="1">Uncharacterized protein</fullName>
    </submittedName>
</protein>
<gene>
    <name evidence="1" type="ORF">CAEBREN_17572</name>
</gene>
<dbReference type="AlphaFoldDB" id="G0MJF8"/>
<dbReference type="FunCoup" id="G0MJF8">
    <property type="interactions" value="1049"/>
</dbReference>
<dbReference type="OrthoDB" id="10578539at2759"/>
<dbReference type="EMBL" id="GL379797">
    <property type="protein sequence ID" value="EGT32514.1"/>
    <property type="molecule type" value="Genomic_DNA"/>
</dbReference>
<dbReference type="HOGENOM" id="CLU_1039101_0_0_1"/>
<organism evidence="2">
    <name type="scientific">Caenorhabditis brenneri</name>
    <name type="common">Nematode worm</name>
    <dbReference type="NCBI Taxonomy" id="135651"/>
    <lineage>
        <taxon>Eukaryota</taxon>
        <taxon>Metazoa</taxon>
        <taxon>Ecdysozoa</taxon>
        <taxon>Nematoda</taxon>
        <taxon>Chromadorea</taxon>
        <taxon>Rhabditida</taxon>
        <taxon>Rhabditina</taxon>
        <taxon>Rhabditomorpha</taxon>
        <taxon>Rhabditoidea</taxon>
        <taxon>Rhabditidae</taxon>
        <taxon>Peloderinae</taxon>
        <taxon>Caenorhabditis</taxon>
    </lineage>
</organism>
<evidence type="ECO:0000313" key="1">
    <source>
        <dbReference type="EMBL" id="EGT32514.1"/>
    </source>
</evidence>
<reference evidence="2" key="1">
    <citation type="submission" date="2011-07" db="EMBL/GenBank/DDBJ databases">
        <authorList>
            <consortium name="Caenorhabditis brenneri Sequencing and Analysis Consortium"/>
            <person name="Wilson R.K."/>
        </authorList>
    </citation>
    <scope>NUCLEOTIDE SEQUENCE [LARGE SCALE GENOMIC DNA]</scope>
    <source>
        <strain evidence="2">PB2801</strain>
    </source>
</reference>
<dbReference type="eggNOG" id="KOG4297">
    <property type="taxonomic scope" value="Eukaryota"/>
</dbReference>
<name>G0MJF8_CAEBE</name>